<dbReference type="EMBL" id="JAQQAF010000002">
    <property type="protein sequence ID" value="KAJ8504772.1"/>
    <property type="molecule type" value="Genomic_DNA"/>
</dbReference>
<dbReference type="InterPro" id="IPR021325">
    <property type="entry name" value="CCB2/CCB4"/>
</dbReference>
<name>A0AAV8Q9Q0_ENSVE</name>
<gene>
    <name evidence="1" type="ORF">OPV22_005658</name>
</gene>
<dbReference type="InterPro" id="IPR044970">
    <property type="entry name" value="CCB2"/>
</dbReference>
<dbReference type="Proteomes" id="UP001222027">
    <property type="component" value="Unassembled WGS sequence"/>
</dbReference>
<protein>
    <recommendedName>
        <fullName evidence="3">Protein COFACTOR ASSEMBLY OF COMPLEX C SUBUNIT B CCB2, chloroplastic</fullName>
    </recommendedName>
</protein>
<proteinExistence type="predicted"/>
<organism evidence="1 2">
    <name type="scientific">Ensete ventricosum</name>
    <name type="common">Abyssinian banana</name>
    <name type="synonym">Musa ensete</name>
    <dbReference type="NCBI Taxonomy" id="4639"/>
    <lineage>
        <taxon>Eukaryota</taxon>
        <taxon>Viridiplantae</taxon>
        <taxon>Streptophyta</taxon>
        <taxon>Embryophyta</taxon>
        <taxon>Tracheophyta</taxon>
        <taxon>Spermatophyta</taxon>
        <taxon>Magnoliopsida</taxon>
        <taxon>Liliopsida</taxon>
        <taxon>Zingiberales</taxon>
        <taxon>Musaceae</taxon>
        <taxon>Ensete</taxon>
    </lineage>
</organism>
<evidence type="ECO:0008006" key="3">
    <source>
        <dbReference type="Google" id="ProtNLM"/>
    </source>
</evidence>
<evidence type="ECO:0000313" key="2">
    <source>
        <dbReference type="Proteomes" id="UP001222027"/>
    </source>
</evidence>
<accession>A0AAV8Q9Q0</accession>
<comment type="caution">
    <text evidence="1">The sequence shown here is derived from an EMBL/GenBank/DDBJ whole genome shotgun (WGS) entry which is preliminary data.</text>
</comment>
<dbReference type="AlphaFoldDB" id="A0AAV8Q9Q0"/>
<sequence length="319" mass="35562">MPSGCAVSVAGGSKWLLQFKHQDAREGLAISRLPPLRLSTSLPPFLLRRLARTPDRCRLFTVAAQDSNPRQQQQELDVSVLRFTFGIPGLDESHLPRYIGIAFGFLIILNHVFSASPATPAQLRTEALGICLAAFSTALPYLGRFLEGANATDRASIPEENMQIFLLSNDILDTQKGDLAWASYALLRNTNSMSVIIAVNDVICVRGYWNTPEDKEASKDHLLNWFNSQILKAGFFDLKDMLYFPQRSESELGTVLPKGTLSMLIQPVIRTSDPIVNFAMKNEGFILLASSVKYAYSEKDRAWIRAVANKFLHKISKDL</sequence>
<keyword evidence="2" id="KW-1185">Reference proteome</keyword>
<dbReference type="Pfam" id="PF11152">
    <property type="entry name" value="CCB2_CCB4"/>
    <property type="match status" value="1"/>
</dbReference>
<dbReference type="PANTHER" id="PTHR36403">
    <property type="entry name" value="PROTEIN COFACTOR ASSEMBLY OF COMPLEX C SUBUNIT B CCB2, CHLOROPLASTIC"/>
    <property type="match status" value="1"/>
</dbReference>
<evidence type="ECO:0000313" key="1">
    <source>
        <dbReference type="EMBL" id="KAJ8504772.1"/>
    </source>
</evidence>
<dbReference type="PANTHER" id="PTHR36403:SF1">
    <property type="entry name" value="PROTEIN COFACTOR ASSEMBLY OF COMPLEX C SUBUNIT B CCB2, CHLOROPLASTIC"/>
    <property type="match status" value="1"/>
</dbReference>
<dbReference type="GO" id="GO:0010190">
    <property type="term" value="P:cytochrome b6f complex assembly"/>
    <property type="evidence" value="ECO:0007669"/>
    <property type="project" value="InterPro"/>
</dbReference>
<reference evidence="1 2" key="1">
    <citation type="submission" date="2022-12" db="EMBL/GenBank/DDBJ databases">
        <title>Chromosome-scale assembly of the Ensete ventricosum genome.</title>
        <authorList>
            <person name="Dussert Y."/>
            <person name="Stocks J."/>
            <person name="Wendawek A."/>
            <person name="Woldeyes F."/>
            <person name="Nichols R.A."/>
            <person name="Borrell J.S."/>
        </authorList>
    </citation>
    <scope>NUCLEOTIDE SEQUENCE [LARGE SCALE GENOMIC DNA]</scope>
    <source>
        <strain evidence="2">cv. Maze</strain>
        <tissue evidence="1">Seeds</tissue>
    </source>
</reference>